<name>A0A494XQS7_9BACL</name>
<dbReference type="SUPFAM" id="SSF53850">
    <property type="entry name" value="Periplasmic binding protein-like II"/>
    <property type="match status" value="1"/>
</dbReference>
<dbReference type="InterPro" id="IPR050490">
    <property type="entry name" value="Bact_solute-bd_prot1"/>
</dbReference>
<evidence type="ECO:0000256" key="2">
    <source>
        <dbReference type="SAM" id="SignalP"/>
    </source>
</evidence>
<dbReference type="Gene3D" id="3.40.190.10">
    <property type="entry name" value="Periplasmic binding protein-like II"/>
    <property type="match status" value="2"/>
</dbReference>
<protein>
    <recommendedName>
        <fullName evidence="5">Extracellular solute-binding protein</fullName>
    </recommendedName>
</protein>
<organism evidence="3 4">
    <name type="scientific">Cohnella endophytica</name>
    <dbReference type="NCBI Taxonomy" id="2419778"/>
    <lineage>
        <taxon>Bacteria</taxon>
        <taxon>Bacillati</taxon>
        <taxon>Bacillota</taxon>
        <taxon>Bacilli</taxon>
        <taxon>Bacillales</taxon>
        <taxon>Paenibacillaceae</taxon>
        <taxon>Cohnella</taxon>
    </lineage>
</organism>
<dbReference type="PANTHER" id="PTHR43649:SF12">
    <property type="entry name" value="DIACETYLCHITOBIOSE BINDING PROTEIN DASA"/>
    <property type="match status" value="1"/>
</dbReference>
<evidence type="ECO:0000313" key="4">
    <source>
        <dbReference type="Proteomes" id="UP000282076"/>
    </source>
</evidence>
<evidence type="ECO:0000313" key="3">
    <source>
        <dbReference type="EMBL" id="RKP49873.1"/>
    </source>
</evidence>
<dbReference type="RefSeq" id="WP_120978556.1">
    <property type="nucleotide sequence ID" value="NZ_RBZM01000008.1"/>
</dbReference>
<comment type="caution">
    <text evidence="3">The sequence shown here is derived from an EMBL/GenBank/DDBJ whole genome shotgun (WGS) entry which is preliminary data.</text>
</comment>
<feature type="compositionally biased region" description="Low complexity" evidence="1">
    <location>
        <begin position="34"/>
        <end position="58"/>
    </location>
</feature>
<keyword evidence="2" id="KW-0732">Signal</keyword>
<accession>A0A494XQS7</accession>
<feature type="signal peptide" evidence="2">
    <location>
        <begin position="1"/>
        <end position="23"/>
    </location>
</feature>
<evidence type="ECO:0000256" key="1">
    <source>
        <dbReference type="SAM" id="MobiDB-lite"/>
    </source>
</evidence>
<feature type="chain" id="PRO_5039015470" description="Extracellular solute-binding protein" evidence="2">
    <location>
        <begin position="24"/>
        <end position="586"/>
    </location>
</feature>
<proteinExistence type="predicted"/>
<gene>
    <name evidence="3" type="ORF">D7Z26_18765</name>
</gene>
<dbReference type="Proteomes" id="UP000282076">
    <property type="component" value="Unassembled WGS sequence"/>
</dbReference>
<dbReference type="OrthoDB" id="3235892at2"/>
<dbReference type="PROSITE" id="PS51257">
    <property type="entry name" value="PROKAR_LIPOPROTEIN"/>
    <property type="match status" value="1"/>
</dbReference>
<dbReference type="EMBL" id="RBZM01000008">
    <property type="protein sequence ID" value="RKP49873.1"/>
    <property type="molecule type" value="Genomic_DNA"/>
</dbReference>
<evidence type="ECO:0008006" key="5">
    <source>
        <dbReference type="Google" id="ProtNLM"/>
    </source>
</evidence>
<sequence length="586" mass="65233">MKKGNAIKGILTAMLVMMLLVTAACSKGNNGGNSASPSDSASPSETASASPSSSASEEPSQETKEPIKLTMLVSQKPPVDFKDTEVGQEIQKRFGITIEWVDAEDEKIKVMLASGDFPDIVMLKPEYQARLIEGGQVYAMDDYLDAYGKNITANVPKVVDFMRKFRSNGTNKLYFLPVNSGPDMMGFEASLGVNTRWDYYKELGFPAIKNEDDLLAMLKQMQEKHPKTDDGQKVYGVGFWNDWGLWDYYMPMAITNGFSNWGPNGYLVKQDTNEIINNYTNPDSPLWKTVSFYYKAKKMGLVDPDSFTMKSGDFQAKMANGTILYAPASWFNGDFNGKNNAAMKGYAVIPMEGGYQWNGADQLGWFDKSLGISKKNKYPERTMELLDFLWSFEGNRLAYSGVQGVHWDVVDGAPTLTEMMVKAQTENGDVWRKTGVRGAQTGIMSGLGNFVVDPEDNTEVDLFSSAKSFEKQLTPLTKDFSEHYGVKYPAEIFLKNVEEGKSINQKNMDTRISAALPNTPDDIARIDSKLDELMTKAVAKAINAKSDADFDSVKQKTMDNLKSNGVDQSNDYWMKTWEDTKAAVNK</sequence>
<keyword evidence="4" id="KW-1185">Reference proteome</keyword>
<feature type="region of interest" description="Disordered" evidence="1">
    <location>
        <begin position="28"/>
        <end position="69"/>
    </location>
</feature>
<dbReference type="PANTHER" id="PTHR43649">
    <property type="entry name" value="ARABINOSE-BINDING PROTEIN-RELATED"/>
    <property type="match status" value="1"/>
</dbReference>
<dbReference type="AlphaFoldDB" id="A0A494XQS7"/>
<reference evidence="3 4" key="1">
    <citation type="submission" date="2018-10" db="EMBL/GenBank/DDBJ databases">
        <title>Cohnella sp. M2MS4P-1, whole genome shotgun sequence.</title>
        <authorList>
            <person name="Tuo L."/>
        </authorList>
    </citation>
    <scope>NUCLEOTIDE SEQUENCE [LARGE SCALE GENOMIC DNA]</scope>
    <source>
        <strain evidence="3 4">M2MS4P-1</strain>
    </source>
</reference>